<gene>
    <name evidence="1" type="ORF">PM001_LOCUS31373</name>
</gene>
<reference evidence="1" key="1">
    <citation type="submission" date="2024-01" db="EMBL/GenBank/DDBJ databases">
        <authorList>
            <person name="Webb A."/>
        </authorList>
    </citation>
    <scope>NUCLEOTIDE SEQUENCE</scope>
    <source>
        <strain evidence="1">Pm1</strain>
    </source>
</reference>
<evidence type="ECO:0000313" key="2">
    <source>
        <dbReference type="Proteomes" id="UP001162060"/>
    </source>
</evidence>
<name>A0AAV1VIX2_9STRA</name>
<dbReference type="AlphaFoldDB" id="A0AAV1VIX2"/>
<protein>
    <recommendedName>
        <fullName evidence="3">Tyrosinase copper-binding domain-containing protein</fullName>
    </recommendedName>
</protein>
<dbReference type="InterPro" id="IPR008922">
    <property type="entry name" value="Di-copper_centre_dom_sf"/>
</dbReference>
<comment type="caution">
    <text evidence="1">The sequence shown here is derived from an EMBL/GenBank/DDBJ whole genome shotgun (WGS) entry which is preliminary data.</text>
</comment>
<dbReference type="SUPFAM" id="SSF48056">
    <property type="entry name" value="Di-copper centre-containing domain"/>
    <property type="match status" value="1"/>
</dbReference>
<dbReference type="Gene3D" id="1.10.1280.10">
    <property type="entry name" value="Di-copper center containing domain from catechol oxidase"/>
    <property type="match status" value="1"/>
</dbReference>
<dbReference type="EMBL" id="CAKLBY020000345">
    <property type="protein sequence ID" value="CAK7946223.1"/>
    <property type="molecule type" value="Genomic_DNA"/>
</dbReference>
<accession>A0AAV1VIX2</accession>
<evidence type="ECO:0000313" key="1">
    <source>
        <dbReference type="EMBL" id="CAK7946223.1"/>
    </source>
</evidence>
<sequence>MAAWPAAANGAVAEFAAIAADSLGQAQGEYSCAFFSWHRRFLLAYESYLRELDDRFACLTTAVGFFKPMVDPQNPPEDVAETQWRGRHGGIQYGVNHEVLDAIGGVFATAAKGSRRSNTGGTRITCTCTYHLCRTRVPLHLYDQIIESPEVYANATQLLGVVHPTLGRYFGYVGSDSWNYADIQQPETTLHALLPGDATPADLE</sequence>
<proteinExistence type="predicted"/>
<organism evidence="1 2">
    <name type="scientific">Peronospora matthiolae</name>
    <dbReference type="NCBI Taxonomy" id="2874970"/>
    <lineage>
        <taxon>Eukaryota</taxon>
        <taxon>Sar</taxon>
        <taxon>Stramenopiles</taxon>
        <taxon>Oomycota</taxon>
        <taxon>Peronosporomycetes</taxon>
        <taxon>Peronosporales</taxon>
        <taxon>Peronosporaceae</taxon>
        <taxon>Peronospora</taxon>
    </lineage>
</organism>
<dbReference type="Proteomes" id="UP001162060">
    <property type="component" value="Unassembled WGS sequence"/>
</dbReference>
<evidence type="ECO:0008006" key="3">
    <source>
        <dbReference type="Google" id="ProtNLM"/>
    </source>
</evidence>